<feature type="compositionally biased region" description="Basic and acidic residues" evidence="1">
    <location>
        <begin position="1"/>
        <end position="10"/>
    </location>
</feature>
<dbReference type="EMBL" id="JALNTZ010000003">
    <property type="protein sequence ID" value="KAJ3659289.1"/>
    <property type="molecule type" value="Genomic_DNA"/>
</dbReference>
<keyword evidence="2" id="KW-0472">Membrane</keyword>
<evidence type="ECO:0000256" key="2">
    <source>
        <dbReference type="SAM" id="Phobius"/>
    </source>
</evidence>
<evidence type="ECO:0000256" key="1">
    <source>
        <dbReference type="SAM" id="MobiDB-lite"/>
    </source>
</evidence>
<proteinExistence type="predicted"/>
<dbReference type="Proteomes" id="UP001168821">
    <property type="component" value="Unassembled WGS sequence"/>
</dbReference>
<feature type="compositionally biased region" description="Polar residues" evidence="1">
    <location>
        <begin position="15"/>
        <end position="30"/>
    </location>
</feature>
<gene>
    <name evidence="3" type="ORF">Zmor_010985</name>
</gene>
<organism evidence="3 4">
    <name type="scientific">Zophobas morio</name>
    <dbReference type="NCBI Taxonomy" id="2755281"/>
    <lineage>
        <taxon>Eukaryota</taxon>
        <taxon>Metazoa</taxon>
        <taxon>Ecdysozoa</taxon>
        <taxon>Arthropoda</taxon>
        <taxon>Hexapoda</taxon>
        <taxon>Insecta</taxon>
        <taxon>Pterygota</taxon>
        <taxon>Neoptera</taxon>
        <taxon>Endopterygota</taxon>
        <taxon>Coleoptera</taxon>
        <taxon>Polyphaga</taxon>
        <taxon>Cucujiformia</taxon>
        <taxon>Tenebrionidae</taxon>
        <taxon>Zophobas</taxon>
    </lineage>
</organism>
<keyword evidence="4" id="KW-1185">Reference proteome</keyword>
<keyword evidence="2" id="KW-1133">Transmembrane helix</keyword>
<evidence type="ECO:0000313" key="3">
    <source>
        <dbReference type="EMBL" id="KAJ3659289.1"/>
    </source>
</evidence>
<feature type="transmembrane region" description="Helical" evidence="2">
    <location>
        <begin position="113"/>
        <end position="135"/>
    </location>
</feature>
<dbReference type="AlphaFoldDB" id="A0AA38MKG8"/>
<evidence type="ECO:0000313" key="4">
    <source>
        <dbReference type="Proteomes" id="UP001168821"/>
    </source>
</evidence>
<accession>A0AA38MKG8</accession>
<keyword evidence="2" id="KW-0812">Transmembrane</keyword>
<feature type="region of interest" description="Disordered" evidence="1">
    <location>
        <begin position="1"/>
        <end position="41"/>
    </location>
</feature>
<name>A0AA38MKG8_9CUCU</name>
<protein>
    <submittedName>
        <fullName evidence="3">Uncharacterized protein</fullName>
    </submittedName>
</protein>
<sequence>MMVPTSKDRPYQFYNHKSSTGKTYSVPSKSDTYESKPVDPSNLPTIEEWNKFVNYEKNKQTIQKNQFDFTAPVASVPTYSTTTTGAGEKSNFDFGAIEKPPTYGMQGNPWKKIIKFLTAFIPIGLLISALTPTVITVQSVNGT</sequence>
<comment type="caution">
    <text evidence="3">The sequence shown here is derived from an EMBL/GenBank/DDBJ whole genome shotgun (WGS) entry which is preliminary data.</text>
</comment>
<reference evidence="3" key="1">
    <citation type="journal article" date="2023" name="G3 (Bethesda)">
        <title>Whole genome assemblies of Zophobas morio and Tenebrio molitor.</title>
        <authorList>
            <person name="Kaur S."/>
            <person name="Stinson S.A."/>
            <person name="diCenzo G.C."/>
        </authorList>
    </citation>
    <scope>NUCLEOTIDE SEQUENCE</scope>
    <source>
        <strain evidence="3">QUZm001</strain>
    </source>
</reference>